<dbReference type="InterPro" id="IPR012902">
    <property type="entry name" value="N_methyl_site"/>
</dbReference>
<dbReference type="RefSeq" id="WP_073428175.1">
    <property type="nucleotide sequence ID" value="NZ_CADFGY010000005.1"/>
</dbReference>
<evidence type="ECO:0000256" key="1">
    <source>
        <dbReference type="SAM" id="Phobius"/>
    </source>
</evidence>
<keyword evidence="1" id="KW-1133">Transmembrane helix</keyword>
<gene>
    <name evidence="2" type="ORF">SAMN05192548_100764</name>
</gene>
<keyword evidence="1" id="KW-0472">Membrane</keyword>
<sequence>MTRRLYRARAQRAQRAQHGHTLVEFVIAMALGLVVTAGAVSLYTTQRSAFEHAGDAMRIREAGLTALTLVGQQLQMAGFVPADVARYNSPPPLFGCSGGRPTGADDSLACETLPGHSDGVAVRYVGDNVSTWPSASGQITDCLGQAVADSGAALGDQGVPVVNRYFARVSGSTGEPELYCEGSGRVGFAQPLIEGVERVRLKYWLAGAPSAVDASAVTADQWASIVAVDLCVLVRGAPRSQRLPYVDCDGVSMPGADSRARQAFSRRVAIRNHAEAS</sequence>
<dbReference type="OrthoDB" id="8891327at2"/>
<protein>
    <submittedName>
        <fullName evidence="2">Type IV pilus assembly protein PilW</fullName>
    </submittedName>
</protein>
<dbReference type="GO" id="GO:0043683">
    <property type="term" value="P:type IV pilus assembly"/>
    <property type="evidence" value="ECO:0007669"/>
    <property type="project" value="InterPro"/>
</dbReference>
<evidence type="ECO:0000313" key="2">
    <source>
        <dbReference type="EMBL" id="SHJ81107.1"/>
    </source>
</evidence>
<reference evidence="2 3" key="1">
    <citation type="submission" date="2016-11" db="EMBL/GenBank/DDBJ databases">
        <authorList>
            <person name="Jaros S."/>
            <person name="Januszkiewicz K."/>
            <person name="Wedrychowicz H."/>
        </authorList>
    </citation>
    <scope>NUCLEOTIDE SEQUENCE [LARGE SCALE GENOMIC DNA]</scope>
    <source>
        <strain evidence="2 3">LMG 20594</strain>
    </source>
</reference>
<dbReference type="InterPro" id="IPR032092">
    <property type="entry name" value="PilW"/>
</dbReference>
<name>A0A1M6MCJ1_9BURK</name>
<dbReference type="Pfam" id="PF16074">
    <property type="entry name" value="PilW"/>
    <property type="match status" value="1"/>
</dbReference>
<dbReference type="Pfam" id="PF07963">
    <property type="entry name" value="N_methyl"/>
    <property type="match status" value="1"/>
</dbReference>
<dbReference type="Proteomes" id="UP000184395">
    <property type="component" value="Unassembled WGS sequence"/>
</dbReference>
<evidence type="ECO:0000313" key="3">
    <source>
        <dbReference type="Proteomes" id="UP000184395"/>
    </source>
</evidence>
<proteinExistence type="predicted"/>
<feature type="transmembrane region" description="Helical" evidence="1">
    <location>
        <begin position="21"/>
        <end position="43"/>
    </location>
</feature>
<accession>A0A1M6MCJ1</accession>
<dbReference type="AlphaFoldDB" id="A0A1M6MCJ1"/>
<dbReference type="EMBL" id="FRAB01000007">
    <property type="protein sequence ID" value="SHJ81107.1"/>
    <property type="molecule type" value="Genomic_DNA"/>
</dbReference>
<dbReference type="STRING" id="169427.SAMN05192548_100764"/>
<organism evidence="2 3">
    <name type="scientific">Paraburkholderia terricola</name>
    <dbReference type="NCBI Taxonomy" id="169427"/>
    <lineage>
        <taxon>Bacteria</taxon>
        <taxon>Pseudomonadati</taxon>
        <taxon>Pseudomonadota</taxon>
        <taxon>Betaproteobacteria</taxon>
        <taxon>Burkholderiales</taxon>
        <taxon>Burkholderiaceae</taxon>
        <taxon>Paraburkholderia</taxon>
    </lineage>
</organism>
<keyword evidence="1" id="KW-0812">Transmembrane</keyword>